<dbReference type="eggNOG" id="ENOG502QQWJ">
    <property type="taxonomic scope" value="Eukaryota"/>
</dbReference>
<dbReference type="OMA" id="VLKSPKW"/>
<dbReference type="CDD" id="cd04043">
    <property type="entry name" value="C2_Munc13_fungal"/>
    <property type="match status" value="1"/>
</dbReference>
<dbReference type="PROSITE" id="PS50004">
    <property type="entry name" value="C2"/>
    <property type="match status" value="1"/>
</dbReference>
<dbReference type="PROSITE" id="PS51259">
    <property type="entry name" value="MHD2"/>
    <property type="match status" value="1"/>
</dbReference>
<dbReference type="InterPro" id="IPR014772">
    <property type="entry name" value="Munc13_dom-2"/>
</dbReference>
<feature type="domain" description="MHD2" evidence="4">
    <location>
        <begin position="1122"/>
        <end position="1244"/>
    </location>
</feature>
<dbReference type="InterPro" id="IPR014770">
    <property type="entry name" value="Munc13_1"/>
</dbReference>
<dbReference type="Proteomes" id="UP000019373">
    <property type="component" value="Unassembled WGS sequence"/>
</dbReference>
<dbReference type="OrthoDB" id="2015333at2759"/>
<dbReference type="Gene3D" id="1.10.357.50">
    <property type="match status" value="1"/>
</dbReference>
<feature type="domain" description="C2" evidence="2">
    <location>
        <begin position="907"/>
        <end position="1023"/>
    </location>
</feature>
<dbReference type="RefSeq" id="XP_007804306.1">
    <property type="nucleotide sequence ID" value="XM_007806115.1"/>
</dbReference>
<dbReference type="InterPro" id="IPR010439">
    <property type="entry name" value="MUN_dom"/>
</dbReference>
<organism evidence="5 6">
    <name type="scientific">Endocarpon pusillum (strain Z07020 / HMAS-L-300199)</name>
    <name type="common">Lichen-forming fungus</name>
    <dbReference type="NCBI Taxonomy" id="1263415"/>
    <lineage>
        <taxon>Eukaryota</taxon>
        <taxon>Fungi</taxon>
        <taxon>Dikarya</taxon>
        <taxon>Ascomycota</taxon>
        <taxon>Pezizomycotina</taxon>
        <taxon>Eurotiomycetes</taxon>
        <taxon>Chaetothyriomycetidae</taxon>
        <taxon>Verrucariales</taxon>
        <taxon>Verrucariaceae</taxon>
        <taxon>Endocarpon</taxon>
    </lineage>
</organism>
<evidence type="ECO:0008006" key="7">
    <source>
        <dbReference type="Google" id="ProtNLM"/>
    </source>
</evidence>
<feature type="domain" description="MHD1" evidence="3">
    <location>
        <begin position="701"/>
        <end position="827"/>
    </location>
</feature>
<evidence type="ECO:0000259" key="2">
    <source>
        <dbReference type="PROSITE" id="PS50004"/>
    </source>
</evidence>
<evidence type="ECO:0000259" key="3">
    <source>
        <dbReference type="PROSITE" id="PS51258"/>
    </source>
</evidence>
<dbReference type="Gene3D" id="1.20.58.1100">
    <property type="match status" value="1"/>
</dbReference>
<dbReference type="EMBL" id="KE721364">
    <property type="protein sequence ID" value="ERF69972.1"/>
    <property type="molecule type" value="Genomic_DNA"/>
</dbReference>
<dbReference type="GeneID" id="19238564"/>
<dbReference type="InterPro" id="IPR000008">
    <property type="entry name" value="C2_dom"/>
</dbReference>
<evidence type="ECO:0000313" key="5">
    <source>
        <dbReference type="EMBL" id="ERF69972.1"/>
    </source>
</evidence>
<keyword evidence="6" id="KW-1185">Reference proteome</keyword>
<dbReference type="HOGENOM" id="CLU_003023_0_0_1"/>
<feature type="region of interest" description="Disordered" evidence="1">
    <location>
        <begin position="343"/>
        <end position="368"/>
    </location>
</feature>
<dbReference type="PROSITE" id="PS51258">
    <property type="entry name" value="MHD1"/>
    <property type="match status" value="1"/>
</dbReference>
<dbReference type="Pfam" id="PF06292">
    <property type="entry name" value="MUN"/>
    <property type="match status" value="1"/>
</dbReference>
<dbReference type="PANTHER" id="PTHR47263">
    <property type="entry name" value="ADENYLATE CYCLASE ACTIVATION PROTEIN GIT1"/>
    <property type="match status" value="1"/>
</dbReference>
<evidence type="ECO:0000259" key="4">
    <source>
        <dbReference type="PROSITE" id="PS51259"/>
    </source>
</evidence>
<evidence type="ECO:0000313" key="6">
    <source>
        <dbReference type="Proteomes" id="UP000019373"/>
    </source>
</evidence>
<proteinExistence type="predicted"/>
<feature type="region of interest" description="Disordered" evidence="1">
    <location>
        <begin position="1"/>
        <end position="30"/>
    </location>
</feature>
<evidence type="ECO:0000256" key="1">
    <source>
        <dbReference type="SAM" id="MobiDB-lite"/>
    </source>
</evidence>
<dbReference type="SMART" id="SM00239">
    <property type="entry name" value="C2"/>
    <property type="match status" value="1"/>
</dbReference>
<reference evidence="6" key="1">
    <citation type="journal article" date="2014" name="BMC Genomics">
        <title>Genome characteristics reveal the impact of lichenization on lichen-forming fungus Endocarpon pusillum Hedwig (Verrucariales, Ascomycota).</title>
        <authorList>
            <person name="Wang Y.-Y."/>
            <person name="Liu B."/>
            <person name="Zhang X.-Y."/>
            <person name="Zhou Q.-M."/>
            <person name="Zhang T."/>
            <person name="Li H."/>
            <person name="Yu Y.-F."/>
            <person name="Zhang X.-L."/>
            <person name="Hao X.-Y."/>
            <person name="Wang M."/>
            <person name="Wang L."/>
            <person name="Wei J.-C."/>
        </authorList>
    </citation>
    <scope>NUCLEOTIDE SEQUENCE [LARGE SCALE GENOMIC DNA]</scope>
    <source>
        <strain evidence="6">Z07020 / HMAS-L-300199</strain>
    </source>
</reference>
<gene>
    <name evidence="5" type="ORF">EPUS_03524</name>
</gene>
<dbReference type="InterPro" id="IPR035892">
    <property type="entry name" value="C2_domain_sf"/>
</dbReference>
<dbReference type="InterPro" id="IPR052811">
    <property type="entry name" value="Glucose_resp_signaling"/>
</dbReference>
<dbReference type="SUPFAM" id="SSF49562">
    <property type="entry name" value="C2 domain (Calcium/lipid-binding domain, CaLB)"/>
    <property type="match status" value="1"/>
</dbReference>
<dbReference type="Pfam" id="PF00168">
    <property type="entry name" value="C2"/>
    <property type="match status" value="1"/>
</dbReference>
<dbReference type="PANTHER" id="PTHR47263:SF1">
    <property type="entry name" value="C2 DOMAIN PROTEIN (AFU_ORTHOLOGUE AFUA_7G02350)"/>
    <property type="match status" value="1"/>
</dbReference>
<name>U1FYH6_ENDPU</name>
<sequence length="1373" mass="156820">MSTSSSQSRGIKGRISSLQNERKPSLEYSRPRQKHVKLADAYTFALRVAYLSYLLQPRARRTRQVAVPKPQVHRSSTSFNDLMKDFSLVRDSKSTRFPNGFVPILEKRLTGVLMGKERRKEYEDALVKRTFAAFLNAFTDPAFKKRMEKDRRVEDLVLIFFSNATKELQKGKAPGDDSVKMMVDRHVALFVRLIGLVMKDQDWTRDRPELTARLSTLESKLLAHDQDLTQDQANGALSTVEEVVPLSYEVRDMPLVRVVARIFGFPESMVQSDITKNKPFWTESAALQDLKTYQTHLNLGTGRTLNRGDFDTDQAYELWKKSESPDISQLVLAIVQSNPELAKSAPGGGLPRFNAQPNGMPSSDSSYSEASRRLSLKLEDSSSYVIDQSIDMSSLNIGTEGTDWPDDVENIYTFTPSDPRAVYRFILAQALSFDVKDTSLEASEATSTTPAIKLLSKQSTELLNEIALRWRIPHSSRLVMFLDVVRQRYIEQQIDLDTLDTAFIFVKEPPTENKRSSVVMTSVLYEREKWTVTDSVLMQQLLHALEENLLRELYEAIMMSYDAKISPVLGKILYVLDTHIRADPSFVRVPDQEAQFRTTVADGLVNKASEVYGSYVEKEIPQEQEAWEFYHVIQLGKSVIKLAEKIQKRFKKNPEICGVEPLAILLECLLPSYAEDARDIIGRILEGAAEKEQEIPIQDGFDLYKELSEVRRIHSNALPDVPFPFHVESLLADFVWRWIQMSSEQINGWVENAVKQDRFTVRTEGAKAIPTEDERHSISVIDIFRSFNQILDQIFQLNWDDDLGYAKFMTALSKAIGDGLARYCDLLDQMFSREMDRLTPEQEAAAGQTRQEKWMQLAKDTWNNKERVEPFQFYATSFVKLNDIAFAIRQWDKLEREINVDACMEVIQRHNPPATQKQRKTTNFVFTIKIVEAEDLKACDINGLSDPYVVLTDEYQKRLSKTRVIMHSLNPRWDDTVDIVTRSPLNIIATIWDWDNFGDHDYVGRTSIKLDPAHFSDFMPREYWLDLDTQGRLLLRVSMEGERDDIQFYFGRTFRTLKRTERDMTRKITDKLSAYINHCLSRRALRSLLSRGISISSVSSYFKGNRQSTALASSGPTEADISNAVKPLFTYFDDNFAIMNLTLTSEAMIMVMTRLWKEVLVTIESILVPPLSDKPSQQRPLTQQELDVVFKWLQLLFDFFHAVDEETGEANGVPTNVLKSPKYHEIQTLNFFYFDTTENLIRTSERMASATAARQAANRNRLSAPPSLGMSFGSGPAGLMGMPSTRRAKSIMLSRNLGTMRKAKEEKWKEAQADPNDDMILRILRMRPEAANYLRDRSRQKERLAAAAAADLIVRQSLLAGSGGRMAGTLGRR</sequence>
<accession>U1FYH6</accession>
<protein>
    <recommendedName>
        <fullName evidence="7">C2 domain-containing protein</fullName>
    </recommendedName>
</protein>